<dbReference type="Gene3D" id="2.170.270.10">
    <property type="entry name" value="SET domain"/>
    <property type="match status" value="1"/>
</dbReference>
<keyword evidence="6" id="KW-1185">Reference proteome</keyword>
<reference evidence="5" key="1">
    <citation type="journal article" date="2023" name="Genome Biol. Evol.">
        <title>First Whole Genome Sequence and Flow Cytometry Genome Size Data for the Lichen-Forming Fungus Ramalina farinacea (Ascomycota).</title>
        <authorList>
            <person name="Llewellyn T."/>
            <person name="Mian S."/>
            <person name="Hill R."/>
            <person name="Leitch I.J."/>
            <person name="Gaya E."/>
        </authorList>
    </citation>
    <scope>NUCLEOTIDE SEQUENCE</scope>
    <source>
        <strain evidence="5">LIQ254RAFAR</strain>
    </source>
</reference>
<dbReference type="AlphaFoldDB" id="A0AA43TVV3"/>
<dbReference type="Gene3D" id="1.25.40.10">
    <property type="entry name" value="Tetratricopeptide repeat domain"/>
    <property type="match status" value="1"/>
</dbReference>
<evidence type="ECO:0000256" key="2">
    <source>
        <dbReference type="ARBA" id="ARBA00022771"/>
    </source>
</evidence>
<dbReference type="PANTHER" id="PTHR12197:SF273">
    <property type="entry name" value="MYND-TYPE ZINC FINGER PROTEIN SAMB"/>
    <property type="match status" value="1"/>
</dbReference>
<evidence type="ECO:0000259" key="4">
    <source>
        <dbReference type="PROSITE" id="PS01360"/>
    </source>
</evidence>
<dbReference type="InterPro" id="IPR046341">
    <property type="entry name" value="SET_dom_sf"/>
</dbReference>
<keyword evidence="2" id="KW-0863">Zinc-finger</keyword>
<comment type="caution">
    <text evidence="5">The sequence shown here is derived from an EMBL/GenBank/DDBJ whole genome shotgun (WGS) entry which is preliminary data.</text>
</comment>
<evidence type="ECO:0000256" key="1">
    <source>
        <dbReference type="ARBA" id="ARBA00022723"/>
    </source>
</evidence>
<evidence type="ECO:0000313" key="6">
    <source>
        <dbReference type="Proteomes" id="UP001161017"/>
    </source>
</evidence>
<sequence>MQDEAERQNLLSQRAVCSERLRTDPYSPTAYLKRASCYESLGYPDLAAGDAYRALLLTDEIEDSGEYFDNVREALESAGNEDEEDAVANQKYSPEEEILVRARGAAKNAYVILARALNVCGDESNANQFLERGLRVFPDEKALLALQTDTFGNGYVRREVYPWNKHEPDRFESSNLSLLNSELAMYAPKCEIRAVELPLLGTIGNPQAVNKRNRQDRSTVKQLGLFATQDISPMETVLLEPSILTANNRLLDPLCDACSAPLPAMSSTDPLPTCDSCVDIYFCSNTCLKRAQETYHPAICGIEDYDIVAKDPSTAAASNALYLLLVARTIAMAETQDLHPLDLPQVKHLWGDFSHSPAVTERLLPFNFETNIANPVYILMKMDIDPFAPGTLDRYDIWVLNTLFAKFRGVASAKMNPRKLRPDVAAVHPFWSLANHSCDPNVRWEWGAEDGDLKGQEKGAMGFIARGKDEMVTWGDKHNATGGIRKGEEVLNHYCDVSMDVRERREWAVGALGGICQCERCVWEEGNCKDHRLDVHA</sequence>
<gene>
    <name evidence="5" type="ORF">OHK93_007765</name>
</gene>
<keyword evidence="3" id="KW-0862">Zinc</keyword>
<feature type="domain" description="MYND-type" evidence="4">
    <location>
        <begin position="255"/>
        <end position="300"/>
    </location>
</feature>
<dbReference type="InterPro" id="IPR002893">
    <property type="entry name" value="Znf_MYND"/>
</dbReference>
<dbReference type="SUPFAM" id="SSF48452">
    <property type="entry name" value="TPR-like"/>
    <property type="match status" value="1"/>
</dbReference>
<proteinExistence type="predicted"/>
<dbReference type="SUPFAM" id="SSF144232">
    <property type="entry name" value="HIT/MYND zinc finger-like"/>
    <property type="match status" value="1"/>
</dbReference>
<accession>A0AA43TVV3</accession>
<dbReference type="PROSITE" id="PS01360">
    <property type="entry name" value="ZF_MYND_1"/>
    <property type="match status" value="1"/>
</dbReference>
<dbReference type="EMBL" id="JAPUFD010000007">
    <property type="protein sequence ID" value="MDI1488490.1"/>
    <property type="molecule type" value="Genomic_DNA"/>
</dbReference>
<organism evidence="5 6">
    <name type="scientific">Ramalina farinacea</name>
    <dbReference type="NCBI Taxonomy" id="258253"/>
    <lineage>
        <taxon>Eukaryota</taxon>
        <taxon>Fungi</taxon>
        <taxon>Dikarya</taxon>
        <taxon>Ascomycota</taxon>
        <taxon>Pezizomycotina</taxon>
        <taxon>Lecanoromycetes</taxon>
        <taxon>OSLEUM clade</taxon>
        <taxon>Lecanoromycetidae</taxon>
        <taxon>Lecanorales</taxon>
        <taxon>Lecanorineae</taxon>
        <taxon>Ramalinaceae</taxon>
        <taxon>Ramalina</taxon>
    </lineage>
</organism>
<dbReference type="GO" id="GO:0005634">
    <property type="term" value="C:nucleus"/>
    <property type="evidence" value="ECO:0007669"/>
    <property type="project" value="TreeGrafter"/>
</dbReference>
<dbReference type="SUPFAM" id="SSF82199">
    <property type="entry name" value="SET domain"/>
    <property type="match status" value="1"/>
</dbReference>
<protein>
    <recommendedName>
        <fullName evidence="4">MYND-type domain-containing protein</fullName>
    </recommendedName>
</protein>
<evidence type="ECO:0000313" key="5">
    <source>
        <dbReference type="EMBL" id="MDI1488490.1"/>
    </source>
</evidence>
<dbReference type="InterPro" id="IPR011990">
    <property type="entry name" value="TPR-like_helical_dom_sf"/>
</dbReference>
<name>A0AA43TVV3_9LECA</name>
<dbReference type="InterPro" id="IPR050869">
    <property type="entry name" value="H3K4_H4K5_MeTrfase"/>
</dbReference>
<dbReference type="PANTHER" id="PTHR12197">
    <property type="entry name" value="HISTONE-LYSINE N-METHYLTRANSFERASE SMYD"/>
    <property type="match status" value="1"/>
</dbReference>
<dbReference type="Proteomes" id="UP001161017">
    <property type="component" value="Unassembled WGS sequence"/>
</dbReference>
<dbReference type="GO" id="GO:0008270">
    <property type="term" value="F:zinc ion binding"/>
    <property type="evidence" value="ECO:0007669"/>
    <property type="project" value="UniProtKB-KW"/>
</dbReference>
<keyword evidence="1" id="KW-0479">Metal-binding</keyword>
<evidence type="ECO:0000256" key="3">
    <source>
        <dbReference type="ARBA" id="ARBA00022833"/>
    </source>
</evidence>